<dbReference type="Pfam" id="PF25469">
    <property type="entry name" value="WHD_NWD1"/>
    <property type="match status" value="1"/>
</dbReference>
<organism evidence="6 8">
    <name type="scientific">Macrostomum lignano</name>
    <dbReference type="NCBI Taxonomy" id="282301"/>
    <lineage>
        <taxon>Eukaryota</taxon>
        <taxon>Metazoa</taxon>
        <taxon>Spiralia</taxon>
        <taxon>Lophotrochozoa</taxon>
        <taxon>Platyhelminthes</taxon>
        <taxon>Rhabditophora</taxon>
        <taxon>Macrostomorpha</taxon>
        <taxon>Macrostomida</taxon>
        <taxon>Macrostomidae</taxon>
        <taxon>Macrostomum</taxon>
    </lineage>
</organism>
<evidence type="ECO:0000313" key="7">
    <source>
        <dbReference type="WBParaSite" id="maker-uti_cns_0000614-snap-gene-1.14-mRNA-1"/>
    </source>
</evidence>
<sequence length="1841" mass="207164">MLECAKQAKQAAFPEQFSSRKLISNSDLPVRSQPAAMASKKLRREVRVFLFSNEGEFEVEKSILQNVVTPQLRKFCIETFSTDFLLIDPLQSSAGVKLPKRSSRDCLRDSDDCFDTSDGPAALVLVGEKFGNSKLPPQLSEPEFAAFLNGLKKKNDPLWTSFQKLYAKQSDLSYKLQGAAPDLAESLRQRLPQVASEAVGDGTLTQDQVDALFVPPVEHYLKYLRTDKKPIDQCIAFARVLKDVREWGATEDPELKEQFLDLDAFGRFSQSSNEKVQQLREEFLQRLPKENYVRFSISSAMLSEYKLVQRNKSNVVSKLAETPLASKDMKATTYLTIFAKQTFEKLKNHVMKFCGRHEFLALPLPMEIETHSAVLAGQRVRPPVFSRDRELKILQNYVASKSQLPGLLYGDHGSGKTAIIKQLIDQMTDDNLVIIKRCCGRTTLSCTLQQIIASVTQEIYFHARRQFAPSCEYAQVVYDFTRALQLPGFKKQLLIVLDDIDLLYPQSHTELFRWLPHRLPANVKVLVTAGSESFLTNFKRRFDDSSSLTLTGVVPSAAIKEFPSILAAKGKAIGDKNRELANSLLQNNSYPLYTIILADVLPCREDKLPDRVKLVFMKRLEQLEQKHGLWVVKSILSYISCSRFGLSLPELQDVLSLDNSVAVDSGFDAKHSNFYRVPMGIITAFLDDVELYLIRVQLDDRLVYTWAHDVLRSAVTDYYQLNKEFGVQVSQQLAEYWSGRWAGAKAKPLFEKSQTDGDESKSVNVDRVALYQSFMWSGRDLSVSNNRKLSELTYSLLKGEKVSDLYRSCLFNFDYLYAKLNAFSVNDLISEFYFLRQNYEVRANQEVEVLISLLRLLAPIIEKDLSLMGIELSGRLCHLAGSQVLITGLLQQIDSQGSRVNCLCPVVPSFPPVEMDETKVPLPGPASVPIQCALSPDNRFLATLLLINGELFLYVWDAKSATKSQILNLGEHDGSKFLSITYMPQTDEQMLLYYKKRVSDRDTCGYLFLNLSTATFDNKLEFRASEKPKIVYLTKSYVVLRVDGKVRVYQHSNASPALEFKNFHWPFLITPNDKYIIAPKAWKTDSSKVETNLRLLNTTTGDQVCVLSCHLYSTCLLSNARTEFVFVGCKNLGLVLRYDIAQAIKRDIKKLTPSMEFSLERQENLGPEFKSLFAKYKSHTSVTNMMLSIDEKYLIVEYNINDIRTVETIWSLSQKTVQAVLPQVPNAVTRFSVDGAHVYQFVLHSESDTTVRLFNCSSGELVQQVSIGSRIEDVYVVKERLTLLVTPNQVTLSSLKSPSDRPTQVEAQVAYYGTALNSPYYHTDLNILYDNNPNLCDFTFLNLDNGSYLSYDMTHKSEVIGSFPVQRKITPDGEKLLLIFEAKKPKRASATEDFSSQPDARGGAVARERGANLRKPELPNRNYFTGGLYIEATPTVGRPAKPRPSPGDPYGQKVIRVHDTDTGQLVSQISITGEAVSHVTSRLLLTLKPDHASRTRESPEANDILSAYDLQTGQFLQQTYLEHRIIASKLVESNSRLVICCGRNGRFVKTLGGKLFERVQHEVDVASLLKGIDEYARIPLIKGMLVPDESPNIVLLQFVIKENEIQYAKVDIQKACVISSFSTQDYIRDITRDGKVGIDKSLRLYDTTRGDALKQLSLSPDGADAQQLDTIPRFIGDGSLIVVLDKAQNELTILRNDGSAGSGTVLGRSILHRLRKRQQGQTPSGEDDEEKDFQLVVGHAGKVALVFTETEFKVFVVRDDHLRGKRLAEQAYHGISDRCRHLMGLRRHNSLDSLFAKRAPSGQAETAAEKEDGGKRAKKGRSPKVGSSHKSPVEKSTPTRK</sequence>
<keyword evidence="1" id="KW-0853">WD repeat</keyword>
<dbReference type="SUPFAM" id="SSF50998">
    <property type="entry name" value="Quinoprotein alcohol dehydrogenase-like"/>
    <property type="match status" value="1"/>
</dbReference>
<accession>A0A1I8GF46</accession>
<dbReference type="InterPro" id="IPR057588">
    <property type="entry name" value="NWD1/2-like_WH"/>
</dbReference>
<evidence type="ECO:0000259" key="4">
    <source>
        <dbReference type="Pfam" id="PF13191"/>
    </source>
</evidence>
<dbReference type="SUPFAM" id="SSF52540">
    <property type="entry name" value="P-loop containing nucleoside triphosphate hydrolases"/>
    <property type="match status" value="1"/>
</dbReference>
<reference evidence="7 8" key="1">
    <citation type="submission" date="2016-11" db="UniProtKB">
        <authorList>
            <consortium name="WormBaseParasite"/>
        </authorList>
    </citation>
    <scope>IDENTIFICATION</scope>
</reference>
<name>A0A1I8GF46_9PLAT</name>
<dbReference type="Proteomes" id="UP000095280">
    <property type="component" value="Unplaced"/>
</dbReference>
<keyword evidence="2" id="KW-0677">Repeat</keyword>
<dbReference type="InterPro" id="IPR011047">
    <property type="entry name" value="Quinoprotein_ADH-like_sf"/>
</dbReference>
<evidence type="ECO:0000313" key="6">
    <source>
        <dbReference type="Proteomes" id="UP000095280"/>
    </source>
</evidence>
<evidence type="ECO:0000256" key="2">
    <source>
        <dbReference type="ARBA" id="ARBA00022737"/>
    </source>
</evidence>
<dbReference type="Pfam" id="PF13191">
    <property type="entry name" value="AAA_16"/>
    <property type="match status" value="1"/>
</dbReference>
<feature type="region of interest" description="Disordered" evidence="3">
    <location>
        <begin position="1797"/>
        <end position="1841"/>
    </location>
</feature>
<evidence type="ECO:0000256" key="3">
    <source>
        <dbReference type="SAM" id="MobiDB-lite"/>
    </source>
</evidence>
<dbReference type="WBParaSite" id="maker-uti_cns_0000614-snap-gene-1.14-mRNA-1">
    <property type="protein sequence ID" value="maker-uti_cns_0000614-snap-gene-1.14-mRNA-1"/>
    <property type="gene ID" value="maker-uti_cns_0000614-snap-gene-1.14"/>
</dbReference>
<dbReference type="InterPro" id="IPR027417">
    <property type="entry name" value="P-loop_NTPase"/>
</dbReference>
<evidence type="ECO:0000256" key="1">
    <source>
        <dbReference type="ARBA" id="ARBA00022574"/>
    </source>
</evidence>
<dbReference type="InterPro" id="IPR041664">
    <property type="entry name" value="AAA_16"/>
</dbReference>
<feature type="compositionally biased region" description="Polar residues" evidence="3">
    <location>
        <begin position="1828"/>
        <end position="1841"/>
    </location>
</feature>
<feature type="region of interest" description="Disordered" evidence="3">
    <location>
        <begin position="1388"/>
        <end position="1408"/>
    </location>
</feature>
<dbReference type="WBParaSite" id="maker-uti_cns_0001678-snap-gene-0.2-mRNA-1">
    <property type="protein sequence ID" value="maker-uti_cns_0001678-snap-gene-0.2-mRNA-1"/>
    <property type="gene ID" value="maker-uti_cns_0001678-snap-gene-0.2"/>
</dbReference>
<dbReference type="Gene3D" id="3.40.50.300">
    <property type="entry name" value="P-loop containing nucleotide triphosphate hydrolases"/>
    <property type="match status" value="1"/>
</dbReference>
<proteinExistence type="predicted"/>
<evidence type="ECO:0000259" key="5">
    <source>
        <dbReference type="Pfam" id="PF25469"/>
    </source>
</evidence>
<feature type="domain" description="Orc1-like AAA ATPase" evidence="4">
    <location>
        <begin position="384"/>
        <end position="526"/>
    </location>
</feature>
<feature type="domain" description="NWD1/2-like winged helix-turn-helix" evidence="5">
    <location>
        <begin position="617"/>
        <end position="720"/>
    </location>
</feature>
<dbReference type="PANTHER" id="PTHR19871:SF14">
    <property type="entry name" value="DUF4062 DOMAIN-CONTAINING PROTEIN"/>
    <property type="match status" value="1"/>
</dbReference>
<evidence type="ECO:0000313" key="8">
    <source>
        <dbReference type="WBParaSite" id="maker-uti_cns_0001678-snap-gene-0.2-mRNA-1"/>
    </source>
</evidence>
<keyword evidence="6" id="KW-1185">Reference proteome</keyword>
<dbReference type="InterPro" id="IPR052752">
    <property type="entry name" value="NACHT-WD_repeat"/>
</dbReference>
<dbReference type="PANTHER" id="PTHR19871">
    <property type="entry name" value="BETA TRANSDUCIN-RELATED PROTEIN"/>
    <property type="match status" value="1"/>
</dbReference>
<protein>
    <submittedName>
        <fullName evidence="7 8">AAA_16 domain-containing protein</fullName>
    </submittedName>
</protein>